<dbReference type="GO" id="GO:0009089">
    <property type="term" value="P:lysine biosynthetic process via diaminopimelate"/>
    <property type="evidence" value="ECO:0007669"/>
    <property type="project" value="UniProtKB-UniRule"/>
</dbReference>
<dbReference type="InterPro" id="IPR011650">
    <property type="entry name" value="Peptidase_M20_dimer"/>
</dbReference>
<accession>A0A316AG01</accession>
<dbReference type="SUPFAM" id="SSF55031">
    <property type="entry name" value="Bacterial exopeptidase dimerisation domain"/>
    <property type="match status" value="1"/>
</dbReference>
<evidence type="ECO:0000256" key="12">
    <source>
        <dbReference type="ARBA" id="ARBA00023285"/>
    </source>
</evidence>
<dbReference type="NCBIfam" id="TIGR01900">
    <property type="entry name" value="dapE-gram_pos"/>
    <property type="match status" value="1"/>
</dbReference>
<dbReference type="Proteomes" id="UP000245469">
    <property type="component" value="Unassembled WGS sequence"/>
</dbReference>
<comment type="caution">
    <text evidence="16">The sequence shown here is derived from an EMBL/GenBank/DDBJ whole genome shotgun (WGS) entry which is preliminary data.</text>
</comment>
<dbReference type="FunFam" id="3.30.70.360:FF:000011">
    <property type="entry name" value="Succinyl-diaminopimelate desuccinylase"/>
    <property type="match status" value="1"/>
</dbReference>
<keyword evidence="6" id="KW-0028">Amino-acid biosynthesis</keyword>
<organism evidence="16 17">
    <name type="scientific">Quadrisphaera granulorum</name>
    <dbReference type="NCBI Taxonomy" id="317664"/>
    <lineage>
        <taxon>Bacteria</taxon>
        <taxon>Bacillati</taxon>
        <taxon>Actinomycetota</taxon>
        <taxon>Actinomycetes</taxon>
        <taxon>Kineosporiales</taxon>
        <taxon>Kineosporiaceae</taxon>
        <taxon>Quadrisphaera</taxon>
    </lineage>
</organism>
<dbReference type="InterPro" id="IPR002933">
    <property type="entry name" value="Peptidase_M20"/>
</dbReference>
<keyword evidence="10" id="KW-0220">Diaminopimelate biosynthesis</keyword>
<evidence type="ECO:0000259" key="15">
    <source>
        <dbReference type="Pfam" id="PF07687"/>
    </source>
</evidence>
<dbReference type="GO" id="GO:0019877">
    <property type="term" value="P:diaminopimelate biosynthetic process"/>
    <property type="evidence" value="ECO:0007669"/>
    <property type="project" value="UniProtKB-KW"/>
</dbReference>
<reference evidence="16 17" key="1">
    <citation type="submission" date="2018-03" db="EMBL/GenBank/DDBJ databases">
        <title>Genomic Encyclopedia of Archaeal and Bacterial Type Strains, Phase II (KMG-II): from individual species to whole genera.</title>
        <authorList>
            <person name="Goeker M."/>
        </authorList>
    </citation>
    <scope>NUCLEOTIDE SEQUENCE [LARGE SCALE GENOMIC DNA]</scope>
    <source>
        <strain evidence="16 17">DSM 44889</strain>
    </source>
</reference>
<dbReference type="OrthoDB" id="9809784at2"/>
<comment type="cofactor">
    <cofactor evidence="1">
        <name>Co(2+)</name>
        <dbReference type="ChEBI" id="CHEBI:48828"/>
    </cofactor>
</comment>
<evidence type="ECO:0000313" key="17">
    <source>
        <dbReference type="Proteomes" id="UP000245469"/>
    </source>
</evidence>
<keyword evidence="8" id="KW-0378">Hydrolase</keyword>
<dbReference type="GO" id="GO:0008777">
    <property type="term" value="F:acetylornithine deacetylase activity"/>
    <property type="evidence" value="ECO:0007669"/>
    <property type="project" value="TreeGrafter"/>
</dbReference>
<keyword evidence="11" id="KW-0457">Lysine biosynthesis</keyword>
<evidence type="ECO:0000256" key="8">
    <source>
        <dbReference type="ARBA" id="ARBA00022801"/>
    </source>
</evidence>
<dbReference type="Pfam" id="PF01546">
    <property type="entry name" value="Peptidase_M20"/>
    <property type="match status" value="1"/>
</dbReference>
<keyword evidence="17" id="KW-1185">Reference proteome</keyword>
<feature type="domain" description="Peptidase M20 dimerisation" evidence="15">
    <location>
        <begin position="201"/>
        <end position="299"/>
    </location>
</feature>
<evidence type="ECO:0000256" key="9">
    <source>
        <dbReference type="ARBA" id="ARBA00022833"/>
    </source>
</evidence>
<dbReference type="PANTHER" id="PTHR43808">
    <property type="entry name" value="ACETYLORNITHINE DEACETYLASE"/>
    <property type="match status" value="1"/>
</dbReference>
<dbReference type="SUPFAM" id="SSF53187">
    <property type="entry name" value="Zn-dependent exopeptidases"/>
    <property type="match status" value="1"/>
</dbReference>
<evidence type="ECO:0000256" key="6">
    <source>
        <dbReference type="ARBA" id="ARBA00022605"/>
    </source>
</evidence>
<keyword evidence="12" id="KW-0170">Cobalt</keyword>
<comment type="cofactor">
    <cofactor evidence="2">
        <name>Zn(2+)</name>
        <dbReference type="ChEBI" id="CHEBI:29105"/>
    </cofactor>
</comment>
<evidence type="ECO:0000256" key="1">
    <source>
        <dbReference type="ARBA" id="ARBA00001941"/>
    </source>
</evidence>
<dbReference type="EC" id="3.5.1.18" evidence="5 14"/>
<evidence type="ECO:0000256" key="4">
    <source>
        <dbReference type="ARBA" id="ARBA00011738"/>
    </source>
</evidence>
<dbReference type="Gene3D" id="3.40.630.10">
    <property type="entry name" value="Zn peptidases"/>
    <property type="match status" value="1"/>
</dbReference>
<dbReference type="EMBL" id="QGDQ01000001">
    <property type="protein sequence ID" value="PWJ56178.1"/>
    <property type="molecule type" value="Genomic_DNA"/>
</dbReference>
<dbReference type="GO" id="GO:0046872">
    <property type="term" value="F:metal ion binding"/>
    <property type="evidence" value="ECO:0007669"/>
    <property type="project" value="UniProtKB-KW"/>
</dbReference>
<comment type="pathway">
    <text evidence="3">Amino-acid biosynthesis; L-lysine biosynthesis via DAP pathway; LL-2,6-diaminopimelate from (S)-tetrahydrodipicolinate (succinylase route): step 3/3.</text>
</comment>
<dbReference type="InterPro" id="IPR050072">
    <property type="entry name" value="Peptidase_M20A"/>
</dbReference>
<dbReference type="InterPro" id="IPR036264">
    <property type="entry name" value="Bact_exopeptidase_dim_dom"/>
</dbReference>
<evidence type="ECO:0000256" key="10">
    <source>
        <dbReference type="ARBA" id="ARBA00022915"/>
    </source>
</evidence>
<comment type="catalytic activity">
    <reaction evidence="13">
        <text>N-succinyl-(2S,6S)-2,6-diaminopimelate + H2O = (2S,6S)-2,6-diaminopimelate + succinate</text>
        <dbReference type="Rhea" id="RHEA:22608"/>
        <dbReference type="ChEBI" id="CHEBI:15377"/>
        <dbReference type="ChEBI" id="CHEBI:30031"/>
        <dbReference type="ChEBI" id="CHEBI:57609"/>
        <dbReference type="ChEBI" id="CHEBI:58087"/>
        <dbReference type="EC" id="3.5.1.18"/>
    </reaction>
</comment>
<dbReference type="Pfam" id="PF07687">
    <property type="entry name" value="M20_dimer"/>
    <property type="match status" value="1"/>
</dbReference>
<evidence type="ECO:0000256" key="2">
    <source>
        <dbReference type="ARBA" id="ARBA00001947"/>
    </source>
</evidence>
<evidence type="ECO:0000256" key="3">
    <source>
        <dbReference type="ARBA" id="ARBA00005130"/>
    </source>
</evidence>
<protein>
    <recommendedName>
        <fullName evidence="5 14">Succinyl-diaminopimelate desuccinylase</fullName>
        <ecNumber evidence="5 14">3.5.1.18</ecNumber>
    </recommendedName>
</protein>
<evidence type="ECO:0000313" key="16">
    <source>
        <dbReference type="EMBL" id="PWJ56178.1"/>
    </source>
</evidence>
<name>A0A316AG01_9ACTN</name>
<evidence type="ECO:0000256" key="7">
    <source>
        <dbReference type="ARBA" id="ARBA00022723"/>
    </source>
</evidence>
<proteinExistence type="predicted"/>
<dbReference type="PANTHER" id="PTHR43808:SF31">
    <property type="entry name" value="N-ACETYL-L-CITRULLINE DEACETYLASE"/>
    <property type="match status" value="1"/>
</dbReference>
<keyword evidence="7" id="KW-0479">Metal-binding</keyword>
<dbReference type="Gene3D" id="3.30.70.360">
    <property type="match status" value="1"/>
</dbReference>
<dbReference type="GO" id="GO:0006526">
    <property type="term" value="P:L-arginine biosynthetic process"/>
    <property type="evidence" value="ECO:0007669"/>
    <property type="project" value="TreeGrafter"/>
</dbReference>
<evidence type="ECO:0000256" key="13">
    <source>
        <dbReference type="ARBA" id="ARBA00051301"/>
    </source>
</evidence>
<evidence type="ECO:0000256" key="11">
    <source>
        <dbReference type="ARBA" id="ARBA00023154"/>
    </source>
</evidence>
<gene>
    <name evidence="16" type="ORF">BXY45_101153</name>
</gene>
<sequence length="408" mass="42867">MSSTTGRTHDPAPHHRLDLTGDVVDLAAALCDVESVSGREGPLADLVEDALRHLGSREGAGGGHYEVLRHGDAVVARTRLGRAERVVVAGHLDTVPLAGGDVPSRREVVDGVDRLVARGATDMKGGVAMALSAAAAVAEALASEPRRVVRDVTWVFYDHEEVDSSLNGLGRLARRRPEWLAGDVAVLGEPTNASIEGGCNGTLRAEIRLTGRAAHSARSWVGVNAIHLAAPVLSRLAAYEARSIEVDGLVYREGLNAVGISGGVAGNVIPDACTVTVNHRFAPCFTPAQAEQHVREVFAGLDEQVGAEIVVVDAAPGARPGLDHPATRDFVQQVQARSGRQPVAKLGWTDVARFSELGVPAVNFGPGDPLLAHTAGEWCSVEEIRECREGLLAWLLPTTTSASSSSRG</sequence>
<dbReference type="InterPro" id="IPR010174">
    <property type="entry name" value="Succinyl-DAP_deSuclase_DapE"/>
</dbReference>
<dbReference type="GO" id="GO:0009014">
    <property type="term" value="F:succinyl-diaminopimelate desuccinylase activity"/>
    <property type="evidence" value="ECO:0007669"/>
    <property type="project" value="UniProtKB-UniRule"/>
</dbReference>
<comment type="subunit">
    <text evidence="4">Homodimer.</text>
</comment>
<evidence type="ECO:0000256" key="14">
    <source>
        <dbReference type="NCBIfam" id="TIGR01900"/>
    </source>
</evidence>
<keyword evidence="9" id="KW-0862">Zinc</keyword>
<dbReference type="RefSeq" id="WP_109772383.1">
    <property type="nucleotide sequence ID" value="NZ_QGDQ01000001.1"/>
</dbReference>
<evidence type="ECO:0000256" key="5">
    <source>
        <dbReference type="ARBA" id="ARBA00011921"/>
    </source>
</evidence>
<dbReference type="AlphaFoldDB" id="A0A316AG01"/>